<dbReference type="GO" id="GO:0006508">
    <property type="term" value="P:proteolysis"/>
    <property type="evidence" value="ECO:0007669"/>
    <property type="project" value="InterPro"/>
</dbReference>
<organism evidence="1 2">
    <name type="scientific">Glossina pallidipes</name>
    <name type="common">Tsetse fly</name>
    <dbReference type="NCBI Taxonomy" id="7398"/>
    <lineage>
        <taxon>Eukaryota</taxon>
        <taxon>Metazoa</taxon>
        <taxon>Ecdysozoa</taxon>
        <taxon>Arthropoda</taxon>
        <taxon>Hexapoda</taxon>
        <taxon>Insecta</taxon>
        <taxon>Pterygota</taxon>
        <taxon>Neoptera</taxon>
        <taxon>Endopterygota</taxon>
        <taxon>Diptera</taxon>
        <taxon>Brachycera</taxon>
        <taxon>Muscomorpha</taxon>
        <taxon>Hippoboscoidea</taxon>
        <taxon>Glossinidae</taxon>
        <taxon>Glossina</taxon>
    </lineage>
</organism>
<dbReference type="InterPro" id="IPR001969">
    <property type="entry name" value="Aspartic_peptidase_AS"/>
</dbReference>
<dbReference type="Gene3D" id="2.40.70.10">
    <property type="entry name" value="Acid Proteases"/>
    <property type="match status" value="1"/>
</dbReference>
<dbReference type="SUPFAM" id="SSF50630">
    <property type="entry name" value="Acid proteases"/>
    <property type="match status" value="1"/>
</dbReference>
<evidence type="ECO:0000313" key="2">
    <source>
        <dbReference type="Proteomes" id="UP000092445"/>
    </source>
</evidence>
<proteinExistence type="predicted"/>
<reference evidence="2" key="1">
    <citation type="submission" date="2014-03" db="EMBL/GenBank/DDBJ databases">
        <authorList>
            <person name="Aksoy S."/>
            <person name="Warren W."/>
            <person name="Wilson R.K."/>
        </authorList>
    </citation>
    <scope>NUCLEOTIDE SEQUENCE [LARGE SCALE GENOMIC DNA]</scope>
    <source>
        <strain evidence="2">IAEA</strain>
    </source>
</reference>
<dbReference type="VEuPathDB" id="VectorBase:GPAI038222"/>
<dbReference type="InterPro" id="IPR021109">
    <property type="entry name" value="Peptidase_aspartic_dom_sf"/>
</dbReference>
<reference evidence="1" key="2">
    <citation type="submission" date="2020-05" db="UniProtKB">
        <authorList>
            <consortium name="EnsemblMetazoa"/>
        </authorList>
    </citation>
    <scope>IDENTIFICATION</scope>
    <source>
        <strain evidence="1">IAEA</strain>
    </source>
</reference>
<evidence type="ECO:0000313" key="1">
    <source>
        <dbReference type="EnsemblMetazoa" id="GPAI038222-PA"/>
    </source>
</evidence>
<dbReference type="AlphaFoldDB" id="A0A1B0A951"/>
<dbReference type="Pfam" id="PF13975">
    <property type="entry name" value="gag-asp_proteas"/>
    <property type="match status" value="1"/>
</dbReference>
<dbReference type="Proteomes" id="UP000092445">
    <property type="component" value="Unassembled WGS sequence"/>
</dbReference>
<dbReference type="STRING" id="7398.A0A1B0A951"/>
<name>A0A1B0A951_GLOPL</name>
<keyword evidence="2" id="KW-1185">Reference proteome</keyword>
<protein>
    <submittedName>
        <fullName evidence="1">Uncharacterized protein</fullName>
    </submittedName>
</protein>
<sequence length="514" mass="56149">MYVVPYTSQMDTSMLDHSIILAPANMSSDLGKRINCHSGDDKVAKQRLFEKGREELFVSYTPENQGGQKFCNFTLWELVPHITNSYKGCRSIFILVGLAAEGRVSEICGTLDLDTKDTVEGMRKTVTAPITTPDLAAGMNVKLTELENRYAAKTLHLPEGTGRGASPTRYVQEQMSCGAAIDRICKWSVRQLFFGDTAGKELAELIILRERFKDIPAPTVLTKNCCRQNTRQHTEARGMTVNGSLERGKPPSDAARKIMKMVESTLAASLTVGGLPTTGIVDTGATRSIIRKDIIGFIPYILSSEARCNTIRMADGLSQRSKRSITVKVNVGDVSFALELLVVGRSIDHLTLGMYFLAKTGADMTIAGYPVKLGHQSGAHTTTAAAKKRACCLGRAGCYHLVTSSGFRRWRVGSGWPLVVGHWSLSAFWYLWLSAVTRPDRWPGSGGDNDDDTGANHTGDDAVCVVNAKIVSERNYTNERIVINPLNILLLMKAVYEDCFVVVVAVAVAQTATK</sequence>
<accession>A0A1B0A951</accession>
<dbReference type="CDD" id="cd00303">
    <property type="entry name" value="retropepsin_like"/>
    <property type="match status" value="1"/>
</dbReference>
<dbReference type="GO" id="GO:0004190">
    <property type="term" value="F:aspartic-type endopeptidase activity"/>
    <property type="evidence" value="ECO:0007669"/>
    <property type="project" value="InterPro"/>
</dbReference>
<dbReference type="PROSITE" id="PS00141">
    <property type="entry name" value="ASP_PROTEASE"/>
    <property type="match status" value="1"/>
</dbReference>
<dbReference type="EnsemblMetazoa" id="GPAI038222-RA">
    <property type="protein sequence ID" value="GPAI038222-PA"/>
    <property type="gene ID" value="GPAI038222"/>
</dbReference>